<sequence length="387" mass="42883">MAEPKKKCYGQEKKKMAIKMDKVGSGSVGAAILLLASAALASSIFVREKGWSSGESRRHRHQNAPPAAVNRMKNKNEQDEASKGLQLVLLDTPSSHVQNHFSGATKLVYPQILALDKKAGIEVKDGSGTPGAVSDGETNEQILCSIGPENLENDAVADRTVINREGFETKNTVQEQLATEHKQHDLPDEEFVMEKCEEMFPLPMSKKEIACEDIEVTKDEENEQVVDSLELKENMPIAQFVVCEPKGHEHHIEENMVTEVIEESFGTIDTDTTITRDDLTVESSEDEDADEDNSYDHDNGTVKLKLINQELEGKMLADNAQFTDGKCSSKRQLRNSIQQIRPNGNQMESANVGTLHNFSVLMLVVLWFILAGSWSHCVLHHGTVKST</sequence>
<evidence type="ECO:0000313" key="3">
    <source>
        <dbReference type="EMBL" id="PIN08767.1"/>
    </source>
</evidence>
<keyword evidence="4" id="KW-1185">Reference proteome</keyword>
<keyword evidence="2" id="KW-1133">Transmembrane helix</keyword>
<keyword evidence="2" id="KW-0472">Membrane</keyword>
<reference evidence="4" key="1">
    <citation type="journal article" date="2018" name="Gigascience">
        <title>Genome assembly of the Pink Ipe (Handroanthus impetiginosus, Bignoniaceae), a highly valued, ecologically keystone Neotropical timber forest tree.</title>
        <authorList>
            <person name="Silva-Junior O.B."/>
            <person name="Grattapaglia D."/>
            <person name="Novaes E."/>
            <person name="Collevatti R.G."/>
        </authorList>
    </citation>
    <scope>NUCLEOTIDE SEQUENCE [LARGE SCALE GENOMIC DNA]</scope>
    <source>
        <strain evidence="4">cv. UFG-1</strain>
    </source>
</reference>
<proteinExistence type="predicted"/>
<gene>
    <name evidence="3" type="ORF">CDL12_18664</name>
</gene>
<feature type="region of interest" description="Disordered" evidence="1">
    <location>
        <begin position="50"/>
        <end position="80"/>
    </location>
</feature>
<dbReference type="Proteomes" id="UP000231279">
    <property type="component" value="Unassembled WGS sequence"/>
</dbReference>
<evidence type="ECO:0000256" key="1">
    <source>
        <dbReference type="SAM" id="MobiDB-lite"/>
    </source>
</evidence>
<evidence type="ECO:0000256" key="2">
    <source>
        <dbReference type="SAM" id="Phobius"/>
    </source>
</evidence>
<keyword evidence="2" id="KW-0812">Transmembrane</keyword>
<feature type="compositionally biased region" description="Acidic residues" evidence="1">
    <location>
        <begin position="283"/>
        <end position="293"/>
    </location>
</feature>
<accession>A0A2G9GU04</accession>
<protein>
    <submittedName>
        <fullName evidence="3">Uncharacterized protein</fullName>
    </submittedName>
</protein>
<organism evidence="3 4">
    <name type="scientific">Handroanthus impetiginosus</name>
    <dbReference type="NCBI Taxonomy" id="429701"/>
    <lineage>
        <taxon>Eukaryota</taxon>
        <taxon>Viridiplantae</taxon>
        <taxon>Streptophyta</taxon>
        <taxon>Embryophyta</taxon>
        <taxon>Tracheophyta</taxon>
        <taxon>Spermatophyta</taxon>
        <taxon>Magnoliopsida</taxon>
        <taxon>eudicotyledons</taxon>
        <taxon>Gunneridae</taxon>
        <taxon>Pentapetalae</taxon>
        <taxon>asterids</taxon>
        <taxon>lamiids</taxon>
        <taxon>Lamiales</taxon>
        <taxon>Bignoniaceae</taxon>
        <taxon>Crescentiina</taxon>
        <taxon>Tabebuia alliance</taxon>
        <taxon>Handroanthus</taxon>
    </lineage>
</organism>
<dbReference type="AlphaFoldDB" id="A0A2G9GU04"/>
<dbReference type="EMBL" id="NKXS01003707">
    <property type="protein sequence ID" value="PIN08767.1"/>
    <property type="molecule type" value="Genomic_DNA"/>
</dbReference>
<evidence type="ECO:0000313" key="4">
    <source>
        <dbReference type="Proteomes" id="UP000231279"/>
    </source>
</evidence>
<feature type="region of interest" description="Disordered" evidence="1">
    <location>
        <begin position="276"/>
        <end position="299"/>
    </location>
</feature>
<comment type="caution">
    <text evidence="3">The sequence shown here is derived from an EMBL/GenBank/DDBJ whole genome shotgun (WGS) entry which is preliminary data.</text>
</comment>
<feature type="transmembrane region" description="Helical" evidence="2">
    <location>
        <begin position="358"/>
        <end position="379"/>
    </location>
</feature>
<name>A0A2G9GU04_9LAMI</name>